<feature type="compositionally biased region" description="Low complexity" evidence="1">
    <location>
        <begin position="71"/>
        <end position="96"/>
    </location>
</feature>
<evidence type="ECO:0000256" key="1">
    <source>
        <dbReference type="SAM" id="MobiDB-lite"/>
    </source>
</evidence>
<dbReference type="OrthoDB" id="5334244at2759"/>
<name>A0A6G1IJK5_9PLEO</name>
<keyword evidence="3" id="KW-1185">Reference proteome</keyword>
<sequence length="250" mass="26393">MSFLRPSTMLRSAALRPALSIAPRARLQIRFATQDYGSGEGNPAGEDPQAQGTNSKKAREMEHPGPDAPKAAQSKGQQSQSSSPSQSEGSTSGSNASRKDGSGGTSNRGTKGAQPKILADNPPAEGEQNEEVRQHNQEMDSRAERAYQQIDNRDAYKDKEPSQFSKGMSPVVAIGHQTDECRFRKEELGAASVQSTLYNTLPGRAQLLRTLAAVREGGDGVSGPAIGPLPGARPDTVVKEGSTTGGHIAQ</sequence>
<organism evidence="2 3">
    <name type="scientific">Lentithecium fluviatile CBS 122367</name>
    <dbReference type="NCBI Taxonomy" id="1168545"/>
    <lineage>
        <taxon>Eukaryota</taxon>
        <taxon>Fungi</taxon>
        <taxon>Dikarya</taxon>
        <taxon>Ascomycota</taxon>
        <taxon>Pezizomycotina</taxon>
        <taxon>Dothideomycetes</taxon>
        <taxon>Pleosporomycetidae</taxon>
        <taxon>Pleosporales</taxon>
        <taxon>Massarineae</taxon>
        <taxon>Lentitheciaceae</taxon>
        <taxon>Lentithecium</taxon>
    </lineage>
</organism>
<gene>
    <name evidence="2" type="ORF">K458DRAFT_394968</name>
</gene>
<dbReference type="Proteomes" id="UP000799291">
    <property type="component" value="Unassembled WGS sequence"/>
</dbReference>
<dbReference type="EMBL" id="MU005612">
    <property type="protein sequence ID" value="KAF2678427.1"/>
    <property type="molecule type" value="Genomic_DNA"/>
</dbReference>
<proteinExistence type="predicted"/>
<feature type="region of interest" description="Disordered" evidence="1">
    <location>
        <begin position="219"/>
        <end position="250"/>
    </location>
</feature>
<accession>A0A6G1IJK5</accession>
<evidence type="ECO:0000313" key="3">
    <source>
        <dbReference type="Proteomes" id="UP000799291"/>
    </source>
</evidence>
<dbReference type="AlphaFoldDB" id="A0A6G1IJK5"/>
<feature type="compositionally biased region" description="Basic and acidic residues" evidence="1">
    <location>
        <begin position="130"/>
        <end position="161"/>
    </location>
</feature>
<reference evidence="2" key="1">
    <citation type="journal article" date="2020" name="Stud. Mycol.">
        <title>101 Dothideomycetes genomes: a test case for predicting lifestyles and emergence of pathogens.</title>
        <authorList>
            <person name="Haridas S."/>
            <person name="Albert R."/>
            <person name="Binder M."/>
            <person name="Bloem J."/>
            <person name="Labutti K."/>
            <person name="Salamov A."/>
            <person name="Andreopoulos B."/>
            <person name="Baker S."/>
            <person name="Barry K."/>
            <person name="Bills G."/>
            <person name="Bluhm B."/>
            <person name="Cannon C."/>
            <person name="Castanera R."/>
            <person name="Culley D."/>
            <person name="Daum C."/>
            <person name="Ezra D."/>
            <person name="Gonzalez J."/>
            <person name="Henrissat B."/>
            <person name="Kuo A."/>
            <person name="Liang C."/>
            <person name="Lipzen A."/>
            <person name="Lutzoni F."/>
            <person name="Magnuson J."/>
            <person name="Mondo S."/>
            <person name="Nolan M."/>
            <person name="Ohm R."/>
            <person name="Pangilinan J."/>
            <person name="Park H.-J."/>
            <person name="Ramirez L."/>
            <person name="Alfaro M."/>
            <person name="Sun H."/>
            <person name="Tritt A."/>
            <person name="Yoshinaga Y."/>
            <person name="Zwiers L.-H."/>
            <person name="Turgeon B."/>
            <person name="Goodwin S."/>
            <person name="Spatafora J."/>
            <person name="Crous P."/>
            <person name="Grigoriev I."/>
        </authorList>
    </citation>
    <scope>NUCLEOTIDE SEQUENCE</scope>
    <source>
        <strain evidence="2">CBS 122367</strain>
    </source>
</reference>
<evidence type="ECO:0000313" key="2">
    <source>
        <dbReference type="EMBL" id="KAF2678427.1"/>
    </source>
</evidence>
<protein>
    <submittedName>
        <fullName evidence="2">Uncharacterized protein</fullName>
    </submittedName>
</protein>
<feature type="region of interest" description="Disordered" evidence="1">
    <location>
        <begin position="1"/>
        <end position="171"/>
    </location>
</feature>